<organism evidence="1">
    <name type="scientific">Nakamurella sp. A5-74</name>
    <dbReference type="NCBI Taxonomy" id="3158264"/>
    <lineage>
        <taxon>Bacteria</taxon>
        <taxon>Bacillati</taxon>
        <taxon>Actinomycetota</taxon>
        <taxon>Actinomycetes</taxon>
        <taxon>Nakamurellales</taxon>
        <taxon>Nakamurellaceae</taxon>
        <taxon>Nakamurella</taxon>
    </lineage>
</organism>
<dbReference type="EMBL" id="CP159218">
    <property type="protein sequence ID" value="XCG62627.1"/>
    <property type="molecule type" value="Genomic_DNA"/>
</dbReference>
<dbReference type="AlphaFoldDB" id="A0AAU8DK83"/>
<name>A0AAU8DK83_9ACTN</name>
<sequence>MTAWERAAHRLADARRRHPLAVMPGHVLSPMDAQQTVSISRDVIASCEPKVHSPRR</sequence>
<proteinExistence type="predicted"/>
<reference evidence="1" key="1">
    <citation type="submission" date="2024-05" db="EMBL/GenBank/DDBJ databases">
        <authorList>
            <person name="Cai S.Y."/>
            <person name="Jin L.M."/>
            <person name="Li H.R."/>
        </authorList>
    </citation>
    <scope>NUCLEOTIDE SEQUENCE</scope>
    <source>
        <strain evidence="1">A5-74</strain>
    </source>
</reference>
<protein>
    <submittedName>
        <fullName evidence="1">Uncharacterized protein</fullName>
    </submittedName>
</protein>
<dbReference type="RefSeq" id="WP_353648242.1">
    <property type="nucleotide sequence ID" value="NZ_CP159218.1"/>
</dbReference>
<evidence type="ECO:0000313" key="1">
    <source>
        <dbReference type="EMBL" id="XCG62627.1"/>
    </source>
</evidence>
<gene>
    <name evidence="1" type="ORF">ABLG96_15505</name>
</gene>
<accession>A0AAU8DK83</accession>